<evidence type="ECO:0000313" key="1">
    <source>
        <dbReference type="EMBL" id="MCZ4245125.1"/>
    </source>
</evidence>
<sequence length="312" mass="35543">MKTNQQLHLLMPKYILVLCLLFMLAACKKTEEKLSPTERPEYGYSVPQGNNNFDDRIVAYHKRWGTYLLYKFNVQDFTWQITGYDKYYKSVGSNEAYINQQLDLLDNTFFKYYQDSTLTKYLPSKFFLCSSLTFQNKRVDAFALTSTFIGGYESFAVNWGNKGILNISSPIDSVSIFRGNVNYSFLKIMNLKGRMGMSDVFQSITDYVATISPTAPATNPTNADLYKRGFLGNSSISTPSNQTDWYSYLQVILSNKYANLINPATTATDVSAKGILSPVKDVNGLVRRKYDAMIKFYKEVYNIDLQKIGDGL</sequence>
<keyword evidence="2" id="KW-1185">Reference proteome</keyword>
<dbReference type="Proteomes" id="UP001144347">
    <property type="component" value="Unassembled WGS sequence"/>
</dbReference>
<organism evidence="1 2">
    <name type="scientific">Pedobacter punctiformis</name>
    <dbReference type="NCBI Taxonomy" id="3004097"/>
    <lineage>
        <taxon>Bacteria</taxon>
        <taxon>Pseudomonadati</taxon>
        <taxon>Bacteroidota</taxon>
        <taxon>Sphingobacteriia</taxon>
        <taxon>Sphingobacteriales</taxon>
        <taxon>Sphingobacteriaceae</taxon>
        <taxon>Pedobacter</taxon>
    </lineage>
</organism>
<evidence type="ECO:0000313" key="2">
    <source>
        <dbReference type="Proteomes" id="UP001144347"/>
    </source>
</evidence>
<dbReference type="PROSITE" id="PS51257">
    <property type="entry name" value="PROKAR_LIPOPROTEIN"/>
    <property type="match status" value="1"/>
</dbReference>
<proteinExistence type="predicted"/>
<protein>
    <submittedName>
        <fullName evidence="1">Uncharacterized protein</fullName>
    </submittedName>
</protein>
<comment type="caution">
    <text evidence="1">The sequence shown here is derived from an EMBL/GenBank/DDBJ whole genome shotgun (WGS) entry which is preliminary data.</text>
</comment>
<reference evidence="1" key="1">
    <citation type="submission" date="2022-12" db="EMBL/GenBank/DDBJ databases">
        <title>Genome sequence of HCMS5-2.</title>
        <authorList>
            <person name="Woo H."/>
        </authorList>
    </citation>
    <scope>NUCLEOTIDE SEQUENCE</scope>
    <source>
        <strain evidence="1">HCMS5-2</strain>
    </source>
</reference>
<accession>A0ABT4LB28</accession>
<name>A0ABT4LB28_9SPHI</name>
<dbReference type="Gene3D" id="3.40.390.70">
    <property type="match status" value="1"/>
</dbReference>
<dbReference type="EMBL" id="JAPWGM010000004">
    <property type="protein sequence ID" value="MCZ4245125.1"/>
    <property type="molecule type" value="Genomic_DNA"/>
</dbReference>
<dbReference type="RefSeq" id="WP_269428177.1">
    <property type="nucleotide sequence ID" value="NZ_JAPWGM010000004.1"/>
</dbReference>
<gene>
    <name evidence="1" type="ORF">O0955_14020</name>
</gene>